<gene>
    <name evidence="2" type="ORF">EJ03DRAFT_148131</name>
</gene>
<evidence type="ECO:0000256" key="1">
    <source>
        <dbReference type="SAM" id="MobiDB-lite"/>
    </source>
</evidence>
<sequence length="531" mass="58579">MASTYAVFRRQLTACLEALSPQSRRHEPLQKRSQPSLSTSVPPQIRPSQRDADRAAAGAEMIRPRSRRADVTDGGLVQLPAGKNIGQVGQEGQAGPSASRKKRVEAPPHAVASPSRRKRDPHDDEPAASGDDSPPRRKKRRPMPRQAEEREEVEEAARPAASARKRKRNVVHDEESDLADDSEAPGGDKPRPTLRANRGPAPRQGGQAERAGAPTTTREVTQNSVPAPKPPHKSRQSANGVPECPPGAVVYNVVHTQDGSTAHAGDDQSGRPDFETRMEVLGTFNNLKLANKLAKATVKEWQREKQEQGSRFERIECAEEAWDKTVESLNDDDQVVCMFGRGRDKRIWCVTQDETYGERRVGVQVATVHGEPAEPDDGPSQETDDSQFPTPPRSTPTRNSSGAGPARRFTTGNNGSVLSPSRPMFVYNVYRKMANHGSGEDEFRNFGAYLDQSEANARCLRMAKRAHPKLAPSDEEEGEMEVQEANELWPAPRCVSVLEAFKSGSGEMIYVIEDELGRFADWWAVERVKLQ</sequence>
<evidence type="ECO:0000313" key="3">
    <source>
        <dbReference type="Proteomes" id="UP000799436"/>
    </source>
</evidence>
<feature type="region of interest" description="Disordered" evidence="1">
    <location>
        <begin position="369"/>
        <end position="417"/>
    </location>
</feature>
<evidence type="ECO:0000313" key="2">
    <source>
        <dbReference type="EMBL" id="KAF2767444.1"/>
    </source>
</evidence>
<feature type="compositionally biased region" description="Acidic residues" evidence="1">
    <location>
        <begin position="174"/>
        <end position="183"/>
    </location>
</feature>
<name>A0A6G1L5C7_9PEZI</name>
<accession>A0A6G1L5C7</accession>
<dbReference type="OrthoDB" id="10413714at2759"/>
<feature type="compositionally biased region" description="Acidic residues" evidence="1">
    <location>
        <begin position="373"/>
        <end position="385"/>
    </location>
</feature>
<reference evidence="2" key="1">
    <citation type="journal article" date="2020" name="Stud. Mycol.">
        <title>101 Dothideomycetes genomes: a test case for predicting lifestyles and emergence of pathogens.</title>
        <authorList>
            <person name="Haridas S."/>
            <person name="Albert R."/>
            <person name="Binder M."/>
            <person name="Bloem J."/>
            <person name="Labutti K."/>
            <person name="Salamov A."/>
            <person name="Andreopoulos B."/>
            <person name="Baker S."/>
            <person name="Barry K."/>
            <person name="Bills G."/>
            <person name="Bluhm B."/>
            <person name="Cannon C."/>
            <person name="Castanera R."/>
            <person name="Culley D."/>
            <person name="Daum C."/>
            <person name="Ezra D."/>
            <person name="Gonzalez J."/>
            <person name="Henrissat B."/>
            <person name="Kuo A."/>
            <person name="Liang C."/>
            <person name="Lipzen A."/>
            <person name="Lutzoni F."/>
            <person name="Magnuson J."/>
            <person name="Mondo S."/>
            <person name="Nolan M."/>
            <person name="Ohm R."/>
            <person name="Pangilinan J."/>
            <person name="Park H.-J."/>
            <person name="Ramirez L."/>
            <person name="Alfaro M."/>
            <person name="Sun H."/>
            <person name="Tritt A."/>
            <person name="Yoshinaga Y."/>
            <person name="Zwiers L.-H."/>
            <person name="Turgeon B."/>
            <person name="Goodwin S."/>
            <person name="Spatafora J."/>
            <person name="Crous P."/>
            <person name="Grigoriev I."/>
        </authorList>
    </citation>
    <scope>NUCLEOTIDE SEQUENCE</scope>
    <source>
        <strain evidence="2">CBS 116005</strain>
    </source>
</reference>
<dbReference type="Proteomes" id="UP000799436">
    <property type="component" value="Unassembled WGS sequence"/>
</dbReference>
<feature type="region of interest" description="Disordered" evidence="1">
    <location>
        <begin position="19"/>
        <end position="247"/>
    </location>
</feature>
<feature type="compositionally biased region" description="Polar residues" evidence="1">
    <location>
        <begin position="31"/>
        <end position="42"/>
    </location>
</feature>
<organism evidence="2 3">
    <name type="scientific">Teratosphaeria nubilosa</name>
    <dbReference type="NCBI Taxonomy" id="161662"/>
    <lineage>
        <taxon>Eukaryota</taxon>
        <taxon>Fungi</taxon>
        <taxon>Dikarya</taxon>
        <taxon>Ascomycota</taxon>
        <taxon>Pezizomycotina</taxon>
        <taxon>Dothideomycetes</taxon>
        <taxon>Dothideomycetidae</taxon>
        <taxon>Mycosphaerellales</taxon>
        <taxon>Teratosphaeriaceae</taxon>
        <taxon>Teratosphaeria</taxon>
    </lineage>
</organism>
<proteinExistence type="predicted"/>
<dbReference type="AlphaFoldDB" id="A0A6G1L5C7"/>
<dbReference type="EMBL" id="ML995856">
    <property type="protein sequence ID" value="KAF2767444.1"/>
    <property type="molecule type" value="Genomic_DNA"/>
</dbReference>
<keyword evidence="3" id="KW-1185">Reference proteome</keyword>
<protein>
    <submittedName>
        <fullName evidence="2">Uncharacterized protein</fullName>
    </submittedName>
</protein>
<feature type="compositionally biased region" description="Polar residues" evidence="1">
    <location>
        <begin position="214"/>
        <end position="225"/>
    </location>
</feature>